<reference evidence="2" key="1">
    <citation type="submission" date="2022-07" db="EMBL/GenBank/DDBJ databases">
        <title>Genome Sequence of Agrocybe chaxingu.</title>
        <authorList>
            <person name="Buettner E."/>
        </authorList>
    </citation>
    <scope>NUCLEOTIDE SEQUENCE</scope>
    <source>
        <strain evidence="2">MP-N11</strain>
    </source>
</reference>
<dbReference type="AlphaFoldDB" id="A0A9W8K403"/>
<accession>A0A9W8K403</accession>
<sequence length="276" mass="30791">MKLTLIYSTSVDPTTAVLVDTATSTTGVQLSGGSQDIADTTMVGPTIVEPSLSANITSPEPPRRMRKERVPPSAKVRNESAEKLTSRQRNRNRTGLANLTTPNCSRSIAPTSSTRGWFEKAKDQFRSEDLGDVWSRLLEQWEAFQEEENTFDDSRVLSAKRRPESIAMWIGRARLPTFRPTNPNAKADEEHFKAWWKGLQPAWRVVDGKVVSKSMSGDWSSLRLPGINGVQSIVAGLFFWGLSASPKVRTRKAWTVAVEECTEVFEQLRLPARTPT</sequence>
<organism evidence="2 3">
    <name type="scientific">Agrocybe chaxingu</name>
    <dbReference type="NCBI Taxonomy" id="84603"/>
    <lineage>
        <taxon>Eukaryota</taxon>
        <taxon>Fungi</taxon>
        <taxon>Dikarya</taxon>
        <taxon>Basidiomycota</taxon>
        <taxon>Agaricomycotina</taxon>
        <taxon>Agaricomycetes</taxon>
        <taxon>Agaricomycetidae</taxon>
        <taxon>Agaricales</taxon>
        <taxon>Agaricineae</taxon>
        <taxon>Strophariaceae</taxon>
        <taxon>Agrocybe</taxon>
    </lineage>
</organism>
<name>A0A9W8K403_9AGAR</name>
<keyword evidence="3" id="KW-1185">Reference proteome</keyword>
<comment type="caution">
    <text evidence="2">The sequence shown here is derived from an EMBL/GenBank/DDBJ whole genome shotgun (WGS) entry which is preliminary data.</text>
</comment>
<proteinExistence type="predicted"/>
<protein>
    <submittedName>
        <fullName evidence="2">Uncharacterized protein</fullName>
    </submittedName>
</protein>
<feature type="region of interest" description="Disordered" evidence="1">
    <location>
        <begin position="52"/>
        <end position="111"/>
    </location>
</feature>
<evidence type="ECO:0000313" key="2">
    <source>
        <dbReference type="EMBL" id="KAJ3510788.1"/>
    </source>
</evidence>
<dbReference type="EMBL" id="JANKHO010000371">
    <property type="protein sequence ID" value="KAJ3510788.1"/>
    <property type="molecule type" value="Genomic_DNA"/>
</dbReference>
<evidence type="ECO:0000256" key="1">
    <source>
        <dbReference type="SAM" id="MobiDB-lite"/>
    </source>
</evidence>
<dbReference type="OrthoDB" id="3250313at2759"/>
<feature type="compositionally biased region" description="Basic and acidic residues" evidence="1">
    <location>
        <begin position="76"/>
        <end position="85"/>
    </location>
</feature>
<feature type="compositionally biased region" description="Polar residues" evidence="1">
    <location>
        <begin position="93"/>
        <end position="111"/>
    </location>
</feature>
<gene>
    <name evidence="2" type="ORF">NLJ89_g4476</name>
</gene>
<evidence type="ECO:0000313" key="3">
    <source>
        <dbReference type="Proteomes" id="UP001148786"/>
    </source>
</evidence>
<dbReference type="Proteomes" id="UP001148786">
    <property type="component" value="Unassembled WGS sequence"/>
</dbReference>